<feature type="binding site" evidence="7">
    <location>
        <position position="130"/>
    </location>
    <ligand>
        <name>a 1,2-diacyl-sn-glycero-3-phospho-(1'-sn-glycerol)</name>
        <dbReference type="ChEBI" id="CHEBI:64716"/>
    </ligand>
</feature>
<dbReference type="KEGG" id="gtl:EP073_00840"/>
<sequence length="319" mass="36142">MFPYLFKIGFFELRIYSLMYITGLLLTIYFSRRKAAKLGIKSEETENFILFTFLFALIGARIYYVLFRWDYYGGSFFEMIAIWHGGLAIHGGLIAGFIAAIGFCLHKKISPFKMGDIIIPWLLLSQGLGRFGNFANGEAHGVPTLTPPSIIFRAENVFPQFWAQTLKTAGLNNNPESVSRLKDIAAQTPDGLAVTFMDKVYYIREYFPWGISFTNKFGAAAWRDFGTLPVHPTFFYEMFLNFIGFAILFIMWRKDSNIGTGRIVGGYLIAYGVIRALVTFFRADDLMLGLLRAPHIVSIIMVIAGIGFIINGHYRAKKL</sequence>
<feature type="transmembrane region" description="Helical" evidence="7">
    <location>
        <begin position="295"/>
        <end position="314"/>
    </location>
</feature>
<keyword evidence="5 7" id="KW-1133">Transmembrane helix</keyword>
<dbReference type="GO" id="GO:0005886">
    <property type="term" value="C:plasma membrane"/>
    <property type="evidence" value="ECO:0007669"/>
    <property type="project" value="UniProtKB-SubCell"/>
</dbReference>
<organism evidence="8 9">
    <name type="scientific">Geovibrio thiophilus</name>
    <dbReference type="NCBI Taxonomy" id="139438"/>
    <lineage>
        <taxon>Bacteria</taxon>
        <taxon>Pseudomonadati</taxon>
        <taxon>Deferribacterota</taxon>
        <taxon>Deferribacteres</taxon>
        <taxon>Deferribacterales</taxon>
        <taxon>Geovibrionaceae</taxon>
        <taxon>Geovibrio</taxon>
    </lineage>
</organism>
<name>A0A3R5X155_9BACT</name>
<evidence type="ECO:0000256" key="3">
    <source>
        <dbReference type="ARBA" id="ARBA00022679"/>
    </source>
</evidence>
<feature type="transmembrane region" description="Helical" evidence="7">
    <location>
        <begin position="206"/>
        <end position="222"/>
    </location>
</feature>
<evidence type="ECO:0000256" key="7">
    <source>
        <dbReference type="HAMAP-Rule" id="MF_01147"/>
    </source>
</evidence>
<dbReference type="GO" id="GO:0008961">
    <property type="term" value="F:phosphatidylglycerol-prolipoprotein diacylglyceryl transferase activity"/>
    <property type="evidence" value="ECO:0007669"/>
    <property type="project" value="UniProtKB-UniRule"/>
</dbReference>
<feature type="transmembrane region" description="Helical" evidence="7">
    <location>
        <begin position="13"/>
        <end position="30"/>
    </location>
</feature>
<proteinExistence type="inferred from homology"/>
<dbReference type="RefSeq" id="WP_128465284.1">
    <property type="nucleotide sequence ID" value="NZ_CP035108.1"/>
</dbReference>
<keyword evidence="9" id="KW-1185">Reference proteome</keyword>
<feature type="transmembrane region" description="Helical" evidence="7">
    <location>
        <begin position="264"/>
        <end position="283"/>
    </location>
</feature>
<comment type="catalytic activity">
    <reaction evidence="7">
        <text>L-cysteinyl-[prolipoprotein] + a 1,2-diacyl-sn-glycero-3-phospho-(1'-sn-glycerol) = an S-1,2-diacyl-sn-glyceryl-L-cysteinyl-[prolipoprotein] + sn-glycerol 1-phosphate + H(+)</text>
        <dbReference type="Rhea" id="RHEA:56712"/>
        <dbReference type="Rhea" id="RHEA-COMP:14679"/>
        <dbReference type="Rhea" id="RHEA-COMP:14680"/>
        <dbReference type="ChEBI" id="CHEBI:15378"/>
        <dbReference type="ChEBI" id="CHEBI:29950"/>
        <dbReference type="ChEBI" id="CHEBI:57685"/>
        <dbReference type="ChEBI" id="CHEBI:64716"/>
        <dbReference type="ChEBI" id="CHEBI:140658"/>
        <dbReference type="EC" id="2.5.1.145"/>
    </reaction>
</comment>
<dbReference type="InterPro" id="IPR001640">
    <property type="entry name" value="Lgt"/>
</dbReference>
<dbReference type="HAMAP" id="MF_01147">
    <property type="entry name" value="Lgt"/>
    <property type="match status" value="1"/>
</dbReference>
<keyword evidence="4 7" id="KW-0812">Transmembrane</keyword>
<evidence type="ECO:0000256" key="2">
    <source>
        <dbReference type="ARBA" id="ARBA00022475"/>
    </source>
</evidence>
<feature type="transmembrane region" description="Helical" evidence="7">
    <location>
        <begin position="81"/>
        <end position="105"/>
    </location>
</feature>
<comment type="similarity">
    <text evidence="1 7">Belongs to the Lgt family.</text>
</comment>
<dbReference type="UniPathway" id="UPA00664"/>
<evidence type="ECO:0000256" key="5">
    <source>
        <dbReference type="ARBA" id="ARBA00022989"/>
    </source>
</evidence>
<feature type="transmembrane region" description="Helical" evidence="7">
    <location>
        <begin position="234"/>
        <end position="252"/>
    </location>
</feature>
<dbReference type="GO" id="GO:0042158">
    <property type="term" value="P:lipoprotein biosynthetic process"/>
    <property type="evidence" value="ECO:0007669"/>
    <property type="project" value="UniProtKB-UniRule"/>
</dbReference>
<keyword evidence="2 7" id="KW-1003">Cell membrane</keyword>
<keyword evidence="6 7" id="KW-0472">Membrane</keyword>
<keyword evidence="8" id="KW-0449">Lipoprotein</keyword>
<dbReference type="NCBIfam" id="TIGR00544">
    <property type="entry name" value="lgt"/>
    <property type="match status" value="1"/>
</dbReference>
<dbReference type="Pfam" id="PF01790">
    <property type="entry name" value="LGT"/>
    <property type="match status" value="1"/>
</dbReference>
<dbReference type="PANTHER" id="PTHR30589">
    <property type="entry name" value="PROLIPOPROTEIN DIACYLGLYCERYL TRANSFERASE"/>
    <property type="match status" value="1"/>
</dbReference>
<protein>
    <recommendedName>
        <fullName evidence="7">Phosphatidylglycerol--prolipoprotein diacylglyceryl transferase</fullName>
        <ecNumber evidence="7">2.5.1.145</ecNumber>
    </recommendedName>
</protein>
<dbReference type="PANTHER" id="PTHR30589:SF0">
    <property type="entry name" value="PHOSPHATIDYLGLYCEROL--PROLIPOPROTEIN DIACYLGLYCERYL TRANSFERASE"/>
    <property type="match status" value="1"/>
</dbReference>
<evidence type="ECO:0000256" key="6">
    <source>
        <dbReference type="ARBA" id="ARBA00023136"/>
    </source>
</evidence>
<evidence type="ECO:0000256" key="1">
    <source>
        <dbReference type="ARBA" id="ARBA00007150"/>
    </source>
</evidence>
<comment type="function">
    <text evidence="7">Catalyzes the transfer of the diacylglyceryl group from phosphatidylglycerol to the sulfhydryl group of the N-terminal cysteine of a prolipoprotein, the first step in the formation of mature lipoproteins.</text>
</comment>
<evidence type="ECO:0000313" key="8">
    <source>
        <dbReference type="EMBL" id="QAR31997.1"/>
    </source>
</evidence>
<gene>
    <name evidence="7 8" type="primary">lgt</name>
    <name evidence="8" type="ORF">EP073_00840</name>
</gene>
<comment type="subcellular location">
    <subcellularLocation>
        <location evidence="7">Cell membrane</location>
        <topology evidence="7">Multi-pass membrane protein</topology>
    </subcellularLocation>
</comment>
<keyword evidence="3 7" id="KW-0808">Transferase</keyword>
<comment type="pathway">
    <text evidence="7">Protein modification; lipoprotein biosynthesis (diacylglyceryl transfer).</text>
</comment>
<reference evidence="8 9" key="1">
    <citation type="submission" date="2019-01" db="EMBL/GenBank/DDBJ databases">
        <title>Geovibrio thiophilus DSM 11263, complete genome.</title>
        <authorList>
            <person name="Spring S."/>
            <person name="Bunk B."/>
            <person name="Sproer C."/>
        </authorList>
    </citation>
    <scope>NUCLEOTIDE SEQUENCE [LARGE SCALE GENOMIC DNA]</scope>
    <source>
        <strain evidence="8 9">DSM 11263</strain>
    </source>
</reference>
<accession>A0A3R5X155</accession>
<feature type="transmembrane region" description="Helical" evidence="7">
    <location>
        <begin position="50"/>
        <end position="69"/>
    </location>
</feature>
<dbReference type="OrthoDB" id="871140at2"/>
<evidence type="ECO:0000256" key="4">
    <source>
        <dbReference type="ARBA" id="ARBA00022692"/>
    </source>
</evidence>
<dbReference type="EMBL" id="CP035108">
    <property type="protein sequence ID" value="QAR31997.1"/>
    <property type="molecule type" value="Genomic_DNA"/>
</dbReference>
<dbReference type="PROSITE" id="PS01311">
    <property type="entry name" value="LGT"/>
    <property type="match status" value="1"/>
</dbReference>
<evidence type="ECO:0000313" key="9">
    <source>
        <dbReference type="Proteomes" id="UP000287502"/>
    </source>
</evidence>
<dbReference type="Proteomes" id="UP000287502">
    <property type="component" value="Chromosome"/>
</dbReference>
<dbReference type="AlphaFoldDB" id="A0A3R5X155"/>
<dbReference type="EC" id="2.5.1.145" evidence="7"/>